<name>A0ABP3GEP8_9BACI</name>
<dbReference type="NCBIfam" id="NF038403">
    <property type="entry name" value="perm_prefix_1"/>
    <property type="match status" value="1"/>
</dbReference>
<feature type="transmembrane region" description="Helical" evidence="1">
    <location>
        <begin position="146"/>
        <end position="166"/>
    </location>
</feature>
<keyword evidence="1" id="KW-0812">Transmembrane</keyword>
<dbReference type="Proteomes" id="UP001500782">
    <property type="component" value="Unassembled WGS sequence"/>
</dbReference>
<evidence type="ECO:0000313" key="3">
    <source>
        <dbReference type="Proteomes" id="UP001500782"/>
    </source>
</evidence>
<dbReference type="EMBL" id="BAAADJ010000061">
    <property type="protein sequence ID" value="GAA0342953.1"/>
    <property type="molecule type" value="Genomic_DNA"/>
</dbReference>
<protein>
    <recommendedName>
        <fullName evidence="4">DUF2975 domain-containing protein</fullName>
    </recommendedName>
</protein>
<keyword evidence="1" id="KW-0472">Membrane</keyword>
<feature type="transmembrane region" description="Helical" evidence="1">
    <location>
        <begin position="100"/>
        <end position="125"/>
    </location>
</feature>
<keyword evidence="3" id="KW-1185">Reference proteome</keyword>
<dbReference type="InterPro" id="IPR047928">
    <property type="entry name" value="Perm_prefix_1"/>
</dbReference>
<evidence type="ECO:0008006" key="4">
    <source>
        <dbReference type="Google" id="ProtNLM"/>
    </source>
</evidence>
<keyword evidence="1" id="KW-1133">Transmembrane helix</keyword>
<evidence type="ECO:0000313" key="2">
    <source>
        <dbReference type="EMBL" id="GAA0342953.1"/>
    </source>
</evidence>
<sequence>MMSKIVGHVDRLFIQYPETKEIRELKEEVLTNLEAKVSDLMANGLSQEEAEERAIESIVNIDYLIDNNKTVNRNSYLCEVIQVALLYVIIAWIVTMPALILGIGIIVNYTFLFGVFLLGIMYMVLRKNESSQLVTIDVQSFAHLKKVVSIIWVLAMFVITIWTFLLEFGSNLWFGRPISIDGPYQFAVLVIRYLLPFISIIVPLIFHTAFKIIPKHEVGEDDEY</sequence>
<feature type="transmembrane region" description="Helical" evidence="1">
    <location>
        <begin position="76"/>
        <end position="94"/>
    </location>
</feature>
<gene>
    <name evidence="2" type="ORF">GCM10008967_36770</name>
</gene>
<feature type="transmembrane region" description="Helical" evidence="1">
    <location>
        <begin position="186"/>
        <end position="206"/>
    </location>
</feature>
<accession>A0ABP3GEP8</accession>
<proteinExistence type="predicted"/>
<reference evidence="3" key="1">
    <citation type="journal article" date="2019" name="Int. J. Syst. Evol. Microbiol.">
        <title>The Global Catalogue of Microorganisms (GCM) 10K type strain sequencing project: providing services to taxonomists for standard genome sequencing and annotation.</title>
        <authorList>
            <consortium name="The Broad Institute Genomics Platform"/>
            <consortium name="The Broad Institute Genome Sequencing Center for Infectious Disease"/>
            <person name="Wu L."/>
            <person name="Ma J."/>
        </authorList>
    </citation>
    <scope>NUCLEOTIDE SEQUENCE [LARGE SCALE GENOMIC DNA]</scope>
    <source>
        <strain evidence="3">JCM 9731</strain>
    </source>
</reference>
<comment type="caution">
    <text evidence="2">The sequence shown here is derived from an EMBL/GenBank/DDBJ whole genome shotgun (WGS) entry which is preliminary data.</text>
</comment>
<organism evidence="2 3">
    <name type="scientific">Bacillus carboniphilus</name>
    <dbReference type="NCBI Taxonomy" id="86663"/>
    <lineage>
        <taxon>Bacteria</taxon>
        <taxon>Bacillati</taxon>
        <taxon>Bacillota</taxon>
        <taxon>Bacilli</taxon>
        <taxon>Bacillales</taxon>
        <taxon>Bacillaceae</taxon>
        <taxon>Bacillus</taxon>
    </lineage>
</organism>
<dbReference type="RefSeq" id="WP_343802409.1">
    <property type="nucleotide sequence ID" value="NZ_BAAADJ010000061.1"/>
</dbReference>
<evidence type="ECO:0000256" key="1">
    <source>
        <dbReference type="SAM" id="Phobius"/>
    </source>
</evidence>